<evidence type="ECO:0000259" key="1">
    <source>
        <dbReference type="Pfam" id="PF13456"/>
    </source>
</evidence>
<accession>A0AAW2E0M3</accession>
<dbReference type="GO" id="GO:0003676">
    <property type="term" value="F:nucleic acid binding"/>
    <property type="evidence" value="ECO:0007669"/>
    <property type="project" value="InterPro"/>
</dbReference>
<sequence length="137" mass="14645">MAKSVPVQVQHGNYLPKFLATETGKTNRGYASEARNRAGTLIFNGCHSTGAATNLFASLEAMVESWPYLKLRKPSSTGVIIRDTQGYSIAASSRALSLPFLDDISEALALQDGVLLALELGLSKVIFESDALSIIQA</sequence>
<evidence type="ECO:0000313" key="3">
    <source>
        <dbReference type="Proteomes" id="UP001459277"/>
    </source>
</evidence>
<dbReference type="EMBL" id="JAZDWU010000001">
    <property type="protein sequence ID" value="KAL0015234.1"/>
    <property type="molecule type" value="Genomic_DNA"/>
</dbReference>
<dbReference type="Proteomes" id="UP001459277">
    <property type="component" value="Unassembled WGS sequence"/>
</dbReference>
<dbReference type="GO" id="GO:0004523">
    <property type="term" value="F:RNA-DNA hybrid ribonuclease activity"/>
    <property type="evidence" value="ECO:0007669"/>
    <property type="project" value="InterPro"/>
</dbReference>
<keyword evidence="3" id="KW-1185">Reference proteome</keyword>
<reference evidence="2 3" key="1">
    <citation type="submission" date="2024-01" db="EMBL/GenBank/DDBJ databases">
        <title>A telomere-to-telomere, gap-free genome of sweet tea (Lithocarpus litseifolius).</title>
        <authorList>
            <person name="Zhou J."/>
        </authorList>
    </citation>
    <scope>NUCLEOTIDE SEQUENCE [LARGE SCALE GENOMIC DNA]</scope>
    <source>
        <strain evidence="2">Zhou-2022a</strain>
        <tissue evidence="2">Leaf</tissue>
    </source>
</reference>
<organism evidence="2 3">
    <name type="scientific">Lithocarpus litseifolius</name>
    <dbReference type="NCBI Taxonomy" id="425828"/>
    <lineage>
        <taxon>Eukaryota</taxon>
        <taxon>Viridiplantae</taxon>
        <taxon>Streptophyta</taxon>
        <taxon>Embryophyta</taxon>
        <taxon>Tracheophyta</taxon>
        <taxon>Spermatophyta</taxon>
        <taxon>Magnoliopsida</taxon>
        <taxon>eudicotyledons</taxon>
        <taxon>Gunneridae</taxon>
        <taxon>Pentapetalae</taxon>
        <taxon>rosids</taxon>
        <taxon>fabids</taxon>
        <taxon>Fagales</taxon>
        <taxon>Fagaceae</taxon>
        <taxon>Lithocarpus</taxon>
    </lineage>
</organism>
<protein>
    <recommendedName>
        <fullName evidence="1">RNase H type-1 domain-containing protein</fullName>
    </recommendedName>
</protein>
<comment type="caution">
    <text evidence="2">The sequence shown here is derived from an EMBL/GenBank/DDBJ whole genome shotgun (WGS) entry which is preliminary data.</text>
</comment>
<dbReference type="InterPro" id="IPR002156">
    <property type="entry name" value="RNaseH_domain"/>
</dbReference>
<evidence type="ECO:0000313" key="2">
    <source>
        <dbReference type="EMBL" id="KAL0015234.1"/>
    </source>
</evidence>
<dbReference type="Pfam" id="PF13456">
    <property type="entry name" value="RVT_3"/>
    <property type="match status" value="1"/>
</dbReference>
<proteinExistence type="predicted"/>
<feature type="domain" description="RNase H type-1" evidence="1">
    <location>
        <begin position="72"/>
        <end position="136"/>
    </location>
</feature>
<dbReference type="AlphaFoldDB" id="A0AAW2E0M3"/>
<name>A0AAW2E0M3_9ROSI</name>
<gene>
    <name evidence="2" type="ORF">SO802_002303</name>
</gene>